<dbReference type="GO" id="GO:0003690">
    <property type="term" value="F:double-stranded DNA binding"/>
    <property type="evidence" value="ECO:0007669"/>
    <property type="project" value="TreeGrafter"/>
</dbReference>
<dbReference type="Proteomes" id="UP000789831">
    <property type="component" value="Unassembled WGS sequence"/>
</dbReference>
<evidence type="ECO:0000256" key="8">
    <source>
        <dbReference type="SAM" id="Coils"/>
    </source>
</evidence>
<evidence type="ECO:0000256" key="3">
    <source>
        <dbReference type="ARBA" id="ARBA00016093"/>
    </source>
</evidence>
<comment type="subcellular location">
    <subcellularLocation>
        <location evidence="1">Nucleus</location>
    </subcellularLocation>
</comment>
<comment type="similarity">
    <text evidence="2">Belongs to the HOP2 family.</text>
</comment>
<dbReference type="GO" id="GO:0120231">
    <property type="term" value="C:DNA recombinase auxiliary factor complex"/>
    <property type="evidence" value="ECO:0007669"/>
    <property type="project" value="TreeGrafter"/>
</dbReference>
<keyword evidence="6" id="KW-0539">Nucleus</keyword>
<evidence type="ECO:0000259" key="10">
    <source>
        <dbReference type="Pfam" id="PF07106"/>
    </source>
</evidence>
<accession>A0A9N8WAB2</accession>
<reference evidence="12" key="1">
    <citation type="submission" date="2021-06" db="EMBL/GenBank/DDBJ databases">
        <authorList>
            <person name="Kallberg Y."/>
            <person name="Tangrot J."/>
            <person name="Rosling A."/>
        </authorList>
    </citation>
    <scope>NUCLEOTIDE SEQUENCE</scope>
    <source>
        <strain evidence="12">MT106</strain>
    </source>
</reference>
<dbReference type="EMBL" id="CAJVPL010000268">
    <property type="protein sequence ID" value="CAG8476162.1"/>
    <property type="molecule type" value="Genomic_DNA"/>
</dbReference>
<dbReference type="GO" id="GO:0000709">
    <property type="term" value="P:meiotic joint molecule formation"/>
    <property type="evidence" value="ECO:0007669"/>
    <property type="project" value="TreeGrafter"/>
</dbReference>
<name>A0A9N8WAB2_9GLOM</name>
<evidence type="ECO:0000256" key="1">
    <source>
        <dbReference type="ARBA" id="ARBA00004123"/>
    </source>
</evidence>
<dbReference type="AlphaFoldDB" id="A0A9N8WAB2"/>
<evidence type="ECO:0000313" key="12">
    <source>
        <dbReference type="EMBL" id="CAG8476162.1"/>
    </source>
</evidence>
<evidence type="ECO:0000313" key="13">
    <source>
        <dbReference type="Proteomes" id="UP000789831"/>
    </source>
</evidence>
<keyword evidence="4 8" id="KW-0175">Coiled coil</keyword>
<organism evidence="12 13">
    <name type="scientific">Ambispora gerdemannii</name>
    <dbReference type="NCBI Taxonomy" id="144530"/>
    <lineage>
        <taxon>Eukaryota</taxon>
        <taxon>Fungi</taxon>
        <taxon>Fungi incertae sedis</taxon>
        <taxon>Mucoromycota</taxon>
        <taxon>Glomeromycotina</taxon>
        <taxon>Glomeromycetes</taxon>
        <taxon>Archaeosporales</taxon>
        <taxon>Ambisporaceae</taxon>
        <taxon>Ambispora</taxon>
    </lineage>
</organism>
<dbReference type="Gene3D" id="1.10.10.10">
    <property type="entry name" value="Winged helix-like DNA-binding domain superfamily/Winged helix DNA-binding domain"/>
    <property type="match status" value="1"/>
</dbReference>
<proteinExistence type="inferred from homology"/>
<evidence type="ECO:0000256" key="4">
    <source>
        <dbReference type="ARBA" id="ARBA00023054"/>
    </source>
</evidence>
<dbReference type="OrthoDB" id="272266at2759"/>
<keyword evidence="5" id="KW-0233">DNA recombination</keyword>
<keyword evidence="7" id="KW-0469">Meiosis</keyword>
<keyword evidence="13" id="KW-1185">Reference proteome</keyword>
<evidence type="ECO:0000256" key="7">
    <source>
        <dbReference type="ARBA" id="ARBA00023254"/>
    </source>
</evidence>
<dbReference type="Pfam" id="PF18517">
    <property type="entry name" value="LZ3wCH"/>
    <property type="match status" value="1"/>
</dbReference>
<gene>
    <name evidence="12" type="ORF">AGERDE_LOCUS2990</name>
</gene>
<dbReference type="GO" id="GO:0000794">
    <property type="term" value="C:condensed nuclear chromosome"/>
    <property type="evidence" value="ECO:0007669"/>
    <property type="project" value="TreeGrafter"/>
</dbReference>
<feature type="domain" description="Homologous-pairing protein 2 winged helix" evidence="10">
    <location>
        <begin position="18"/>
        <end position="59"/>
    </location>
</feature>
<protein>
    <recommendedName>
        <fullName evidence="3">Homologous-pairing protein 2 homolog</fullName>
    </recommendedName>
</protein>
<evidence type="ECO:0000259" key="11">
    <source>
        <dbReference type="Pfam" id="PF18517"/>
    </source>
</evidence>
<evidence type="ECO:0000256" key="6">
    <source>
        <dbReference type="ARBA" id="ARBA00023242"/>
    </source>
</evidence>
<dbReference type="Pfam" id="PF07106">
    <property type="entry name" value="WHD_TBPIP"/>
    <property type="match status" value="1"/>
</dbReference>
<feature type="region of interest" description="Disordered" evidence="9">
    <location>
        <begin position="1"/>
        <end position="20"/>
    </location>
</feature>
<feature type="coiled-coil region" evidence="8">
    <location>
        <begin position="71"/>
        <end position="142"/>
    </location>
</feature>
<comment type="caution">
    <text evidence="12">The sequence shown here is derived from an EMBL/GenBank/DDBJ whole genome shotgun (WGS) entry which is preliminary data.</text>
</comment>
<dbReference type="GO" id="GO:0010774">
    <property type="term" value="P:meiotic strand invasion involved in reciprocal meiotic recombination"/>
    <property type="evidence" value="ECO:0007669"/>
    <property type="project" value="TreeGrafter"/>
</dbReference>
<evidence type="ECO:0000256" key="2">
    <source>
        <dbReference type="ARBA" id="ARBA00007922"/>
    </source>
</evidence>
<dbReference type="PANTHER" id="PTHR15938">
    <property type="entry name" value="TBP-1 INTERACTING PROTEIN"/>
    <property type="match status" value="1"/>
</dbReference>
<sequence>MAKTKKAAQGSSGKDDADISSNLHNAVTKTATQKILGSLVTQDEVTCKTYGKQTVYVIKQDQVESPSNEELAQMDSQIEALKNEISQYKEETKQLQSVLSGLNNSLTNEQMEKELNNLNEENAKYEERLKELRSGTRQVSREEKENIDTAYERNRKFWKERKRMCMDILDPMCESMEKKPAEVMEELELESDPVDINVDPLANI</sequence>
<evidence type="ECO:0000256" key="9">
    <source>
        <dbReference type="SAM" id="MobiDB-lite"/>
    </source>
</evidence>
<feature type="domain" description="Leucine zipper with capping helix" evidence="11">
    <location>
        <begin position="142"/>
        <end position="192"/>
    </location>
</feature>
<dbReference type="GO" id="GO:0007129">
    <property type="term" value="P:homologous chromosome pairing at meiosis"/>
    <property type="evidence" value="ECO:0007669"/>
    <property type="project" value="TreeGrafter"/>
</dbReference>
<dbReference type="InterPro" id="IPR010776">
    <property type="entry name" value="Hop2_WH_dom"/>
</dbReference>
<dbReference type="InterPro" id="IPR040661">
    <property type="entry name" value="LZ3wCH"/>
</dbReference>
<dbReference type="PANTHER" id="PTHR15938:SF0">
    <property type="entry name" value="HOMOLOGOUS-PAIRING PROTEIN 2 HOMOLOG"/>
    <property type="match status" value="1"/>
</dbReference>
<dbReference type="InterPro" id="IPR036388">
    <property type="entry name" value="WH-like_DNA-bd_sf"/>
</dbReference>
<evidence type="ECO:0000256" key="5">
    <source>
        <dbReference type="ARBA" id="ARBA00023172"/>
    </source>
</evidence>
<dbReference type="GO" id="GO:0120230">
    <property type="term" value="F:recombinase activator activity"/>
    <property type="evidence" value="ECO:0007669"/>
    <property type="project" value="TreeGrafter"/>
</dbReference>